<accession>A0ABW4XS80</accession>
<protein>
    <recommendedName>
        <fullName evidence="4">Pilus assembly protein</fullName>
    </recommendedName>
</protein>
<dbReference type="Proteomes" id="UP001597380">
    <property type="component" value="Unassembled WGS sequence"/>
</dbReference>
<name>A0ABW4XS80_9GAMM</name>
<dbReference type="RefSeq" id="WP_345340505.1">
    <property type="nucleotide sequence ID" value="NZ_BAABLI010000015.1"/>
</dbReference>
<keyword evidence="3" id="KW-1185">Reference proteome</keyword>
<comment type="caution">
    <text evidence="2">The sequence shown here is derived from an EMBL/GenBank/DDBJ whole genome shotgun (WGS) entry which is preliminary data.</text>
</comment>
<proteinExistence type="predicted"/>
<evidence type="ECO:0000256" key="1">
    <source>
        <dbReference type="SAM" id="Phobius"/>
    </source>
</evidence>
<dbReference type="EMBL" id="JBHUHT010000017">
    <property type="protein sequence ID" value="MFD2097343.1"/>
    <property type="molecule type" value="Genomic_DNA"/>
</dbReference>
<organism evidence="2 3">
    <name type="scientific">Corallincola platygyrae</name>
    <dbReference type="NCBI Taxonomy" id="1193278"/>
    <lineage>
        <taxon>Bacteria</taxon>
        <taxon>Pseudomonadati</taxon>
        <taxon>Pseudomonadota</taxon>
        <taxon>Gammaproteobacteria</taxon>
        <taxon>Alteromonadales</taxon>
        <taxon>Psychromonadaceae</taxon>
        <taxon>Corallincola</taxon>
    </lineage>
</organism>
<keyword evidence="1" id="KW-1133">Transmembrane helix</keyword>
<evidence type="ECO:0000313" key="3">
    <source>
        <dbReference type="Proteomes" id="UP001597380"/>
    </source>
</evidence>
<evidence type="ECO:0008006" key="4">
    <source>
        <dbReference type="Google" id="ProtNLM"/>
    </source>
</evidence>
<evidence type="ECO:0000313" key="2">
    <source>
        <dbReference type="EMBL" id="MFD2097343.1"/>
    </source>
</evidence>
<keyword evidence="1" id="KW-0472">Membrane</keyword>
<keyword evidence="1" id="KW-0812">Transmembrane</keyword>
<feature type="transmembrane region" description="Helical" evidence="1">
    <location>
        <begin position="14"/>
        <end position="36"/>
    </location>
</feature>
<gene>
    <name evidence="2" type="ORF">ACFSJ3_15200</name>
</gene>
<sequence length="283" mass="31168">MISSPIKSQQQGQALAEFTIVASLILVPAFLMLPVMGKYMETQHKSQEAARYASWERSVWLADYADGVPQRITKSDNQIGHEITARILAEGDQRIDSNQGAFDDSLSLDPILYAYNPETEQRELLIDADGDEPLYVNVSASSGRINGPYSTAIDLTVGNLSRFTDFDVNVNGFVSSQASIKMKDLSWLSAFDWSNNGLAAPFEISSNHSMLTDGWNAGGPSHQDRTVSALVPLDMFEPLLNNVVTTGLSYVPWLSYLDDIELGIVEHDAVPNQDPNPNRVLKD</sequence>
<reference evidence="3" key="1">
    <citation type="journal article" date="2019" name="Int. J. Syst. Evol. Microbiol.">
        <title>The Global Catalogue of Microorganisms (GCM) 10K type strain sequencing project: providing services to taxonomists for standard genome sequencing and annotation.</title>
        <authorList>
            <consortium name="The Broad Institute Genomics Platform"/>
            <consortium name="The Broad Institute Genome Sequencing Center for Infectious Disease"/>
            <person name="Wu L."/>
            <person name="Ma J."/>
        </authorList>
    </citation>
    <scope>NUCLEOTIDE SEQUENCE [LARGE SCALE GENOMIC DNA]</scope>
    <source>
        <strain evidence="3">CGMCC 1.10992</strain>
    </source>
</reference>